<feature type="region of interest" description="Disordered" evidence="6">
    <location>
        <begin position="46"/>
        <end position="73"/>
    </location>
</feature>
<evidence type="ECO:0000256" key="2">
    <source>
        <dbReference type="ARBA" id="ARBA00023015"/>
    </source>
</evidence>
<evidence type="ECO:0000256" key="6">
    <source>
        <dbReference type="SAM" id="MobiDB-lite"/>
    </source>
</evidence>
<evidence type="ECO:0000256" key="1">
    <source>
        <dbReference type="ARBA" id="ARBA00004123"/>
    </source>
</evidence>
<proteinExistence type="predicted"/>
<name>A0A0D2M6V5_9CHLO</name>
<accession>A0A0D2M6V5</accession>
<feature type="region of interest" description="Disordered" evidence="6">
    <location>
        <begin position="1"/>
        <end position="26"/>
    </location>
</feature>
<evidence type="ECO:0000256" key="3">
    <source>
        <dbReference type="ARBA" id="ARBA00023125"/>
    </source>
</evidence>
<dbReference type="SUPFAM" id="SSF50916">
    <property type="entry name" value="Rap30/74 interaction domains"/>
    <property type="match status" value="1"/>
</dbReference>
<dbReference type="KEGG" id="mng:MNEG_11004"/>
<dbReference type="GO" id="GO:0005634">
    <property type="term" value="C:nucleus"/>
    <property type="evidence" value="ECO:0007669"/>
    <property type="project" value="UniProtKB-SubCell"/>
</dbReference>
<dbReference type="OrthoDB" id="544823at2759"/>
<dbReference type="GO" id="GO:0003677">
    <property type="term" value="F:DNA binding"/>
    <property type="evidence" value="ECO:0007669"/>
    <property type="project" value="UniProtKB-KW"/>
</dbReference>
<dbReference type="RefSeq" id="XP_013895976.1">
    <property type="nucleotide sequence ID" value="XM_014040522.1"/>
</dbReference>
<evidence type="ECO:0000256" key="4">
    <source>
        <dbReference type="ARBA" id="ARBA00023163"/>
    </source>
</evidence>
<keyword evidence="8" id="KW-1185">Reference proteome</keyword>
<organism evidence="7 8">
    <name type="scientific">Monoraphidium neglectum</name>
    <dbReference type="NCBI Taxonomy" id="145388"/>
    <lineage>
        <taxon>Eukaryota</taxon>
        <taxon>Viridiplantae</taxon>
        <taxon>Chlorophyta</taxon>
        <taxon>core chlorophytes</taxon>
        <taxon>Chlorophyceae</taxon>
        <taxon>CS clade</taxon>
        <taxon>Sphaeropleales</taxon>
        <taxon>Selenastraceae</taxon>
        <taxon>Monoraphidium</taxon>
    </lineage>
</organism>
<keyword evidence="4" id="KW-0804">Transcription</keyword>
<sequence>MFALAMQAGSSTGPPKPPMTGFRSKSFNVLPPGPLFKKRKFAVARFQQQRPPGYDSRPARSPPGRATQGAPEFKGGDWLAALERPEGRRAKDIAKLQPSMVLTCPDPAGAALPPLEQLRGLPEGSALSSYFVLMKQGNDFTALPVDQVYGFKPVVL</sequence>
<dbReference type="Proteomes" id="UP000054498">
    <property type="component" value="Unassembled WGS sequence"/>
</dbReference>
<evidence type="ECO:0000256" key="5">
    <source>
        <dbReference type="ARBA" id="ARBA00023242"/>
    </source>
</evidence>
<evidence type="ECO:0000313" key="7">
    <source>
        <dbReference type="EMBL" id="KIY96956.1"/>
    </source>
</evidence>
<keyword evidence="2" id="KW-0805">Transcription regulation</keyword>
<evidence type="ECO:0000313" key="8">
    <source>
        <dbReference type="Proteomes" id="UP000054498"/>
    </source>
</evidence>
<keyword evidence="3" id="KW-0238">DNA-binding</keyword>
<dbReference type="InterPro" id="IPR011039">
    <property type="entry name" value="TFIIF_interaction"/>
</dbReference>
<reference evidence="7 8" key="1">
    <citation type="journal article" date="2013" name="BMC Genomics">
        <title>Reconstruction of the lipid metabolism for the microalga Monoraphidium neglectum from its genome sequence reveals characteristics suitable for biofuel production.</title>
        <authorList>
            <person name="Bogen C."/>
            <person name="Al-Dilaimi A."/>
            <person name="Albersmeier A."/>
            <person name="Wichmann J."/>
            <person name="Grundmann M."/>
            <person name="Rupp O."/>
            <person name="Lauersen K.J."/>
            <person name="Blifernez-Klassen O."/>
            <person name="Kalinowski J."/>
            <person name="Goesmann A."/>
            <person name="Mussgnug J.H."/>
            <person name="Kruse O."/>
        </authorList>
    </citation>
    <scope>NUCLEOTIDE SEQUENCE [LARGE SCALE GENOMIC DNA]</scope>
    <source>
        <strain evidence="7 8">SAG 48.87</strain>
    </source>
</reference>
<dbReference type="EMBL" id="KK102772">
    <property type="protein sequence ID" value="KIY96956.1"/>
    <property type="molecule type" value="Genomic_DNA"/>
</dbReference>
<dbReference type="AlphaFoldDB" id="A0A0D2M6V5"/>
<dbReference type="GeneID" id="25728223"/>
<keyword evidence="5" id="KW-0539">Nucleus</keyword>
<gene>
    <name evidence="7" type="ORF">MNEG_11004</name>
</gene>
<dbReference type="GO" id="GO:0006367">
    <property type="term" value="P:transcription initiation at RNA polymerase II promoter"/>
    <property type="evidence" value="ECO:0007669"/>
    <property type="project" value="InterPro"/>
</dbReference>
<protein>
    <submittedName>
        <fullName evidence="7">Uncharacterized protein</fullName>
    </submittedName>
</protein>
<comment type="subcellular location">
    <subcellularLocation>
        <location evidence="1">Nucleus</location>
    </subcellularLocation>
</comment>